<geneLocation type="plasmid" evidence="4">
    <name>prapfh23d</name>
</geneLocation>
<keyword evidence="3" id="KW-0614">Plasmid</keyword>
<feature type="modified residue" description="4-aspartylphosphate" evidence="1">
    <location>
        <position position="53"/>
    </location>
</feature>
<sequence>MTTILILEDEPFIALDIETILEERGHGDFVTFSTKTEADIWLKENTPPVAIVDPRLSDGVCTGVARHLVDRGIPFIVYSGETESVSELEPAFAQGELLMKPTAPEVLVDAVERALNCFEARRNSAS</sequence>
<dbReference type="Proteomes" id="UP000220927">
    <property type="component" value="Plasmid pRapFH23d"/>
</dbReference>
<dbReference type="PROSITE" id="PS50110">
    <property type="entry name" value="RESPONSE_REGULATORY"/>
    <property type="match status" value="1"/>
</dbReference>
<evidence type="ECO:0000313" key="3">
    <source>
        <dbReference type="EMBL" id="QAS83255.1"/>
    </source>
</evidence>
<protein>
    <submittedName>
        <fullName evidence="3">Response regulator</fullName>
    </submittedName>
</protein>
<accession>A0AAE5WVA0</accession>
<evidence type="ECO:0000259" key="2">
    <source>
        <dbReference type="PROSITE" id="PS50110"/>
    </source>
</evidence>
<evidence type="ECO:0000256" key="1">
    <source>
        <dbReference type="PROSITE-ProRule" id="PRU00169"/>
    </source>
</evidence>
<evidence type="ECO:0000313" key="4">
    <source>
        <dbReference type="Proteomes" id="UP000220927"/>
    </source>
</evidence>
<gene>
    <name evidence="3" type="ORF">CO657_36555</name>
</gene>
<reference evidence="3 4" key="1">
    <citation type="submission" date="2019-01" db="EMBL/GenBank/DDBJ databases">
        <title>Genomic insights into the origins and evolution of symbiotic genes in the Phaseolus vulgaris microsymbionts.</title>
        <authorList>
            <person name="Tong W."/>
        </authorList>
    </citation>
    <scope>NUCLEOTIDE SEQUENCE [LARGE SCALE GENOMIC DNA]</scope>
    <source>
        <strain evidence="3 4">FH23</strain>
        <plasmid evidence="4">prapfh23d</plasmid>
    </source>
</reference>
<name>A0AAE5WVA0_9HYPH</name>
<dbReference type="SUPFAM" id="SSF52172">
    <property type="entry name" value="CheY-like"/>
    <property type="match status" value="1"/>
</dbReference>
<dbReference type="EMBL" id="CP035002">
    <property type="protein sequence ID" value="QAS83255.1"/>
    <property type="molecule type" value="Genomic_DNA"/>
</dbReference>
<keyword evidence="1" id="KW-0597">Phosphoprotein</keyword>
<dbReference type="InterPro" id="IPR011006">
    <property type="entry name" value="CheY-like_superfamily"/>
</dbReference>
<dbReference type="AlphaFoldDB" id="A0AAE5WVA0"/>
<proteinExistence type="predicted"/>
<dbReference type="GO" id="GO:0000160">
    <property type="term" value="P:phosphorelay signal transduction system"/>
    <property type="evidence" value="ECO:0007669"/>
    <property type="project" value="InterPro"/>
</dbReference>
<keyword evidence="4" id="KW-1185">Reference proteome</keyword>
<dbReference type="RefSeq" id="WP_054186212.1">
    <property type="nucleotide sequence ID" value="NZ_CP035002.1"/>
</dbReference>
<dbReference type="InterPro" id="IPR001789">
    <property type="entry name" value="Sig_transdc_resp-reg_receiver"/>
</dbReference>
<dbReference type="Gene3D" id="3.40.50.2300">
    <property type="match status" value="1"/>
</dbReference>
<dbReference type="KEGG" id="rad:CO657_36555"/>
<feature type="domain" description="Response regulatory" evidence="2">
    <location>
        <begin position="3"/>
        <end position="115"/>
    </location>
</feature>
<organism evidence="3 4">
    <name type="scientific">Rhizobium acidisoli</name>
    <dbReference type="NCBI Taxonomy" id="1538158"/>
    <lineage>
        <taxon>Bacteria</taxon>
        <taxon>Pseudomonadati</taxon>
        <taxon>Pseudomonadota</taxon>
        <taxon>Alphaproteobacteria</taxon>
        <taxon>Hyphomicrobiales</taxon>
        <taxon>Rhizobiaceae</taxon>
        <taxon>Rhizobium/Agrobacterium group</taxon>
        <taxon>Rhizobium</taxon>
    </lineage>
</organism>